<reference evidence="1" key="1">
    <citation type="submission" date="2019-08" db="EMBL/GenBank/DDBJ databases">
        <authorList>
            <person name="Kucharzyk K."/>
            <person name="Murdoch R.W."/>
            <person name="Higgins S."/>
            <person name="Loffler F."/>
        </authorList>
    </citation>
    <scope>NUCLEOTIDE SEQUENCE</scope>
</reference>
<proteinExistence type="predicted"/>
<organism evidence="1">
    <name type="scientific">bioreactor metagenome</name>
    <dbReference type="NCBI Taxonomy" id="1076179"/>
    <lineage>
        <taxon>unclassified sequences</taxon>
        <taxon>metagenomes</taxon>
        <taxon>ecological metagenomes</taxon>
    </lineage>
</organism>
<name>A0A645IFX2_9ZZZZ</name>
<sequence length="103" mass="11872">MPAGYNIAQLRKEGFTVFSVARELHDLGVTKLTTMFGHTVIVYGLERTICDCLRSRNRMDVAIVTDAVKRYVLRKDKDLYTLMKMSETFGVSKMIRSYMELLL</sequence>
<comment type="caution">
    <text evidence="1">The sequence shown here is derived from an EMBL/GenBank/DDBJ whole genome shotgun (WGS) entry which is preliminary data.</text>
</comment>
<evidence type="ECO:0000313" key="1">
    <source>
        <dbReference type="EMBL" id="MPN50010.1"/>
    </source>
</evidence>
<accession>A0A645IFX2</accession>
<dbReference type="AlphaFoldDB" id="A0A645IFX2"/>
<protein>
    <submittedName>
        <fullName evidence="1">Uncharacterized protein</fullName>
    </submittedName>
</protein>
<gene>
    <name evidence="1" type="ORF">SDC9_197635</name>
</gene>
<dbReference type="EMBL" id="VSSQ01113786">
    <property type="protein sequence ID" value="MPN50010.1"/>
    <property type="molecule type" value="Genomic_DNA"/>
</dbReference>